<keyword evidence="1" id="KW-0723">Serine/threonine-protein kinase</keyword>
<keyword evidence="4" id="KW-1185">Reference proteome</keyword>
<dbReference type="InterPro" id="IPR050267">
    <property type="entry name" value="Anti-sigma-factor_SerPK"/>
</dbReference>
<dbReference type="Gene3D" id="3.30.565.10">
    <property type="entry name" value="Histidine kinase-like ATPase, C-terminal domain"/>
    <property type="match status" value="1"/>
</dbReference>
<dbReference type="CDD" id="cd16936">
    <property type="entry name" value="HATPase_RsbW-like"/>
    <property type="match status" value="1"/>
</dbReference>
<organism evidence="3 4">
    <name type="scientific">Acidiferrimicrobium australe</name>
    <dbReference type="NCBI Taxonomy" id="2664430"/>
    <lineage>
        <taxon>Bacteria</taxon>
        <taxon>Bacillati</taxon>
        <taxon>Actinomycetota</taxon>
        <taxon>Acidimicrobiia</taxon>
        <taxon>Acidimicrobiales</taxon>
        <taxon>Acidimicrobiaceae</taxon>
        <taxon>Acidiferrimicrobium</taxon>
    </lineage>
</organism>
<dbReference type="InterPro" id="IPR003594">
    <property type="entry name" value="HATPase_dom"/>
</dbReference>
<dbReference type="Pfam" id="PF13581">
    <property type="entry name" value="HATPase_c_2"/>
    <property type="match status" value="1"/>
</dbReference>
<comment type="caution">
    <text evidence="3">The sequence shown here is derived from an EMBL/GenBank/DDBJ whole genome shotgun (WGS) entry which is preliminary data.</text>
</comment>
<keyword evidence="1" id="KW-0418">Kinase</keyword>
<dbReference type="Proteomes" id="UP000437736">
    <property type="component" value="Unassembled WGS sequence"/>
</dbReference>
<protein>
    <submittedName>
        <fullName evidence="3">Protein serine phosphatase</fullName>
    </submittedName>
</protein>
<feature type="non-terminal residue" evidence="3">
    <location>
        <position position="360"/>
    </location>
</feature>
<dbReference type="EMBL" id="WJHE01000307">
    <property type="protein sequence ID" value="MST32480.1"/>
    <property type="molecule type" value="Genomic_DNA"/>
</dbReference>
<evidence type="ECO:0000313" key="3">
    <source>
        <dbReference type="EMBL" id="MST32480.1"/>
    </source>
</evidence>
<dbReference type="InterPro" id="IPR036890">
    <property type="entry name" value="HATPase_C_sf"/>
</dbReference>
<feature type="domain" description="Histidine kinase/HSP90-like ATPase" evidence="2">
    <location>
        <begin position="24"/>
        <end position="132"/>
    </location>
</feature>
<gene>
    <name evidence="3" type="ORF">GHK86_07065</name>
</gene>
<dbReference type="PANTHER" id="PTHR35526:SF3">
    <property type="entry name" value="ANTI-SIGMA-F FACTOR RSBW"/>
    <property type="match status" value="1"/>
</dbReference>
<sequence>MSRDDTASSPVPQPGPGVWVLTLPSEHRSVSVARRAVTRHLEQVGLDDIVAAAQLVVSELVANAVLHAGGDIRVEVERIPDGARVAVIDHSHVLPVSAAPSESSMTGRGLQLVQRMAAELGAVATADGKRVWADLVVGWEPQDDGDGNPLELWGEEWPDARPAEALVPVELGDVPTGVLLAAKAHVDNLLRECTLATAGADEGVAAGVPLQLAHRVAAAVGGFADARMAMKRQALAAARAQQPRVALRLALPPSRAAAAAAYVAAIEEADAYCEAARLLTLASPPTHRVLRRWYVSEVIAQLEAGGAGGPGPTRTFEEALLGEVERLATSTAAAERAGRLAAVTEALARAGSPEAVSTAV</sequence>
<reference evidence="3 4" key="1">
    <citation type="submission" date="2019-11" db="EMBL/GenBank/DDBJ databases">
        <title>Acidiferrimicrobium australis gen. nov., sp. nov., an acidophilic and obligately heterotrophic, member of the Actinobacteria that catalyses dissimilatory oxido- reduction of iron isolated from metal-rich acidic water in Chile.</title>
        <authorList>
            <person name="Gonzalez D."/>
            <person name="Huber K."/>
            <person name="Hedrich S."/>
            <person name="Rojas-Villalobos C."/>
            <person name="Quatrini R."/>
            <person name="Dinamarca M.A."/>
            <person name="Schwarz A."/>
            <person name="Canales C."/>
            <person name="Nancucheo I."/>
        </authorList>
    </citation>
    <scope>NUCLEOTIDE SEQUENCE [LARGE SCALE GENOMIC DNA]</scope>
    <source>
        <strain evidence="3 4">USS-CCA1</strain>
    </source>
</reference>
<keyword evidence="1" id="KW-0808">Transferase</keyword>
<dbReference type="PANTHER" id="PTHR35526">
    <property type="entry name" value="ANTI-SIGMA-F FACTOR RSBW-RELATED"/>
    <property type="match status" value="1"/>
</dbReference>
<dbReference type="SUPFAM" id="SSF55874">
    <property type="entry name" value="ATPase domain of HSP90 chaperone/DNA topoisomerase II/histidine kinase"/>
    <property type="match status" value="1"/>
</dbReference>
<evidence type="ECO:0000313" key="4">
    <source>
        <dbReference type="Proteomes" id="UP000437736"/>
    </source>
</evidence>
<evidence type="ECO:0000259" key="2">
    <source>
        <dbReference type="Pfam" id="PF13581"/>
    </source>
</evidence>
<proteinExistence type="predicted"/>
<accession>A0ABW9QSG1</accession>
<name>A0ABW9QSG1_9ACTN</name>
<evidence type="ECO:0000256" key="1">
    <source>
        <dbReference type="ARBA" id="ARBA00022527"/>
    </source>
</evidence>